<dbReference type="Pfam" id="PF03106">
    <property type="entry name" value="WRKY"/>
    <property type="match status" value="1"/>
</dbReference>
<evidence type="ECO:0000256" key="5">
    <source>
        <dbReference type="ARBA" id="ARBA00023242"/>
    </source>
</evidence>
<name>A0AAV5IRT9_9ROSI</name>
<keyword evidence="3" id="KW-0238">DNA-binding</keyword>
<evidence type="ECO:0000256" key="4">
    <source>
        <dbReference type="ARBA" id="ARBA00023163"/>
    </source>
</evidence>
<feature type="coiled-coil region" evidence="6">
    <location>
        <begin position="4"/>
        <end position="38"/>
    </location>
</feature>
<keyword evidence="2" id="KW-0805">Transcription regulation</keyword>
<reference evidence="8 9" key="1">
    <citation type="journal article" date="2021" name="Commun. Biol.">
        <title>The genome of Shorea leprosula (Dipterocarpaceae) highlights the ecological relevance of drought in aseasonal tropical rainforests.</title>
        <authorList>
            <person name="Ng K.K.S."/>
            <person name="Kobayashi M.J."/>
            <person name="Fawcett J.A."/>
            <person name="Hatakeyama M."/>
            <person name="Paape T."/>
            <person name="Ng C.H."/>
            <person name="Ang C.C."/>
            <person name="Tnah L.H."/>
            <person name="Lee C.T."/>
            <person name="Nishiyama T."/>
            <person name="Sese J."/>
            <person name="O'Brien M.J."/>
            <person name="Copetti D."/>
            <person name="Mohd Noor M.I."/>
            <person name="Ong R.C."/>
            <person name="Putra M."/>
            <person name="Sireger I.Z."/>
            <person name="Indrioko S."/>
            <person name="Kosugi Y."/>
            <person name="Izuno A."/>
            <person name="Isagi Y."/>
            <person name="Lee S.L."/>
            <person name="Shimizu K.K."/>
        </authorList>
    </citation>
    <scope>NUCLEOTIDE SEQUENCE [LARGE SCALE GENOMIC DNA]</scope>
    <source>
        <strain evidence="8">214</strain>
    </source>
</reference>
<dbReference type="SMART" id="SM00774">
    <property type="entry name" value="WRKY"/>
    <property type="match status" value="1"/>
</dbReference>
<dbReference type="AlphaFoldDB" id="A0AAV5IRT9"/>
<feature type="domain" description="WRKY" evidence="7">
    <location>
        <begin position="95"/>
        <end position="161"/>
    </location>
</feature>
<keyword evidence="6" id="KW-0175">Coiled coil</keyword>
<accession>A0AAV5IRT9</accession>
<dbReference type="SUPFAM" id="SSF118290">
    <property type="entry name" value="WRKY DNA-binding domain"/>
    <property type="match status" value="1"/>
</dbReference>
<comment type="caution">
    <text evidence="8">The sequence shown here is derived from an EMBL/GenBank/DDBJ whole genome shotgun (WGS) entry which is preliminary data.</text>
</comment>
<evidence type="ECO:0000259" key="7">
    <source>
        <dbReference type="PROSITE" id="PS50811"/>
    </source>
</evidence>
<dbReference type="InterPro" id="IPR003657">
    <property type="entry name" value="WRKY_dom"/>
</dbReference>
<evidence type="ECO:0000313" key="9">
    <source>
        <dbReference type="Proteomes" id="UP001054252"/>
    </source>
</evidence>
<dbReference type="PANTHER" id="PTHR31429">
    <property type="entry name" value="WRKY TRANSCRIPTION FACTOR 36-RELATED"/>
    <property type="match status" value="1"/>
</dbReference>
<dbReference type="GO" id="GO:0005634">
    <property type="term" value="C:nucleus"/>
    <property type="evidence" value="ECO:0007669"/>
    <property type="project" value="UniProtKB-SubCell"/>
</dbReference>
<evidence type="ECO:0000256" key="3">
    <source>
        <dbReference type="ARBA" id="ARBA00023125"/>
    </source>
</evidence>
<dbReference type="InterPro" id="IPR044810">
    <property type="entry name" value="WRKY_plant"/>
</dbReference>
<protein>
    <recommendedName>
        <fullName evidence="7">WRKY domain-containing protein</fullName>
    </recommendedName>
</protein>
<dbReference type="GO" id="GO:0003700">
    <property type="term" value="F:DNA-binding transcription factor activity"/>
    <property type="evidence" value="ECO:0007669"/>
    <property type="project" value="InterPro"/>
</dbReference>
<evidence type="ECO:0000256" key="1">
    <source>
        <dbReference type="ARBA" id="ARBA00004123"/>
    </source>
</evidence>
<evidence type="ECO:0000313" key="8">
    <source>
        <dbReference type="EMBL" id="GKV03160.1"/>
    </source>
</evidence>
<evidence type="ECO:0000256" key="6">
    <source>
        <dbReference type="SAM" id="Coils"/>
    </source>
</evidence>
<dbReference type="InterPro" id="IPR036576">
    <property type="entry name" value="WRKY_dom_sf"/>
</dbReference>
<keyword evidence="9" id="KW-1185">Reference proteome</keyword>
<dbReference type="PANTHER" id="PTHR31429:SF38">
    <property type="entry name" value="WRKY TRANSCRIPTION FACTOR 40-RELATED"/>
    <property type="match status" value="1"/>
</dbReference>
<gene>
    <name evidence="8" type="ORF">SLEP1_g15515</name>
</gene>
<dbReference type="Gene3D" id="2.20.25.80">
    <property type="entry name" value="WRKY domain"/>
    <property type="match status" value="1"/>
</dbReference>
<keyword evidence="4" id="KW-0804">Transcription</keyword>
<dbReference type="EMBL" id="BPVZ01000020">
    <property type="protein sequence ID" value="GKV03160.1"/>
    <property type="molecule type" value="Genomic_DNA"/>
</dbReference>
<dbReference type="GO" id="GO:0043565">
    <property type="term" value="F:sequence-specific DNA binding"/>
    <property type="evidence" value="ECO:0007669"/>
    <property type="project" value="InterPro"/>
</dbReference>
<sequence length="241" mass="27013">MASQTSNQDKVGALREEVENLRKENEDLRLMFQAISNRYNILRAHLQELNLSYQTKGNGSLTQHVDLYNDSFKRPRTEFSMAKSSQIFVKTDPKDKSLIVRDGFQWRKYGQKVTKDNTSPRAYYRCSMSPGCPVKKKVQRSMEDKSLLVATYEGEHNHGVERSLGKSLSCPVMNNPFQSASVKGIAIDLNQSGADVEMSRNSDKTGMEGFVSSLAKDPNFTLALAAAVARSMTEQSTLPML</sequence>
<organism evidence="8 9">
    <name type="scientific">Rubroshorea leprosula</name>
    <dbReference type="NCBI Taxonomy" id="152421"/>
    <lineage>
        <taxon>Eukaryota</taxon>
        <taxon>Viridiplantae</taxon>
        <taxon>Streptophyta</taxon>
        <taxon>Embryophyta</taxon>
        <taxon>Tracheophyta</taxon>
        <taxon>Spermatophyta</taxon>
        <taxon>Magnoliopsida</taxon>
        <taxon>eudicotyledons</taxon>
        <taxon>Gunneridae</taxon>
        <taxon>Pentapetalae</taxon>
        <taxon>rosids</taxon>
        <taxon>malvids</taxon>
        <taxon>Malvales</taxon>
        <taxon>Dipterocarpaceae</taxon>
        <taxon>Rubroshorea</taxon>
    </lineage>
</organism>
<proteinExistence type="predicted"/>
<dbReference type="PROSITE" id="PS50811">
    <property type="entry name" value="WRKY"/>
    <property type="match status" value="1"/>
</dbReference>
<comment type="subcellular location">
    <subcellularLocation>
        <location evidence="1">Nucleus</location>
    </subcellularLocation>
</comment>
<evidence type="ECO:0000256" key="2">
    <source>
        <dbReference type="ARBA" id="ARBA00023015"/>
    </source>
</evidence>
<keyword evidence="5" id="KW-0539">Nucleus</keyword>
<dbReference type="Proteomes" id="UP001054252">
    <property type="component" value="Unassembled WGS sequence"/>
</dbReference>